<dbReference type="RefSeq" id="WP_087433004.1">
    <property type="nucleotide sequence ID" value="NZ_JAMDLV010000081.1"/>
</dbReference>
<feature type="signal peptide" evidence="1">
    <location>
        <begin position="1"/>
        <end position="31"/>
    </location>
</feature>
<dbReference type="Pfam" id="PF12680">
    <property type="entry name" value="SnoaL_2"/>
    <property type="match status" value="1"/>
</dbReference>
<dbReference type="Pfam" id="PF22036">
    <property type="entry name" value="MoaF_like"/>
    <property type="match status" value="1"/>
</dbReference>
<dbReference type="Proteomes" id="UP001207626">
    <property type="component" value="Unassembled WGS sequence"/>
</dbReference>
<feature type="domain" description="SnoaL-like" evidence="2">
    <location>
        <begin position="179"/>
        <end position="276"/>
    </location>
</feature>
<dbReference type="EMBL" id="JAMDLW010000033">
    <property type="protein sequence ID" value="MCY9522333.1"/>
    <property type="molecule type" value="Genomic_DNA"/>
</dbReference>
<proteinExistence type="predicted"/>
<dbReference type="PANTHER" id="PTHR38436">
    <property type="entry name" value="POLYKETIDE CYCLASE SNOAL-LIKE DOMAIN"/>
    <property type="match status" value="1"/>
</dbReference>
<dbReference type="InterPro" id="IPR037401">
    <property type="entry name" value="SnoaL-like"/>
</dbReference>
<comment type="caution">
    <text evidence="4">The sequence shown here is derived from an EMBL/GenBank/DDBJ whole genome shotgun (WGS) entry which is preliminary data.</text>
</comment>
<evidence type="ECO:0000313" key="5">
    <source>
        <dbReference type="Proteomes" id="UP001207626"/>
    </source>
</evidence>
<evidence type="ECO:0000313" key="4">
    <source>
        <dbReference type="EMBL" id="MCY9522333.1"/>
    </source>
</evidence>
<dbReference type="SUPFAM" id="SSF54427">
    <property type="entry name" value="NTF2-like"/>
    <property type="match status" value="1"/>
</dbReference>
<protein>
    <submittedName>
        <fullName evidence="4">Ester cyclase</fullName>
    </submittedName>
</protein>
<dbReference type="PANTHER" id="PTHR38436:SF1">
    <property type="entry name" value="ESTER CYCLASE"/>
    <property type="match status" value="1"/>
</dbReference>
<reference evidence="4 5" key="1">
    <citation type="submission" date="2022-05" db="EMBL/GenBank/DDBJ databases">
        <title>Genome Sequencing of Bee-Associated Microbes.</title>
        <authorList>
            <person name="Dunlap C."/>
        </authorList>
    </citation>
    <scope>NUCLEOTIDE SEQUENCE [LARGE SCALE GENOMIC DNA]</scope>
    <source>
        <strain evidence="4 5">NRRL NRS-1438</strain>
    </source>
</reference>
<name>A0ABT4E1E7_9BACL</name>
<keyword evidence="1" id="KW-0732">Signal</keyword>
<dbReference type="InterPro" id="IPR032710">
    <property type="entry name" value="NTF2-like_dom_sf"/>
</dbReference>
<dbReference type="Gene3D" id="3.10.450.50">
    <property type="match status" value="1"/>
</dbReference>
<dbReference type="InterPro" id="IPR053892">
    <property type="entry name" value="MoaF-like"/>
</dbReference>
<feature type="domain" description="MoaF-like" evidence="3">
    <location>
        <begin position="54"/>
        <end position="139"/>
    </location>
</feature>
<organism evidence="4 5">
    <name type="scientific">Paenibacillus apiarius</name>
    <dbReference type="NCBI Taxonomy" id="46240"/>
    <lineage>
        <taxon>Bacteria</taxon>
        <taxon>Bacillati</taxon>
        <taxon>Bacillota</taxon>
        <taxon>Bacilli</taxon>
        <taxon>Bacillales</taxon>
        <taxon>Paenibacillaceae</taxon>
        <taxon>Paenibacillus</taxon>
    </lineage>
</organism>
<evidence type="ECO:0000259" key="3">
    <source>
        <dbReference type="Pfam" id="PF22036"/>
    </source>
</evidence>
<dbReference type="InterPro" id="IPR009959">
    <property type="entry name" value="Cyclase_SnoaL-like"/>
</dbReference>
<evidence type="ECO:0000256" key="1">
    <source>
        <dbReference type="SAM" id="SignalP"/>
    </source>
</evidence>
<feature type="chain" id="PRO_5045447239" evidence="1">
    <location>
        <begin position="32"/>
        <end position="294"/>
    </location>
</feature>
<evidence type="ECO:0000259" key="2">
    <source>
        <dbReference type="Pfam" id="PF12680"/>
    </source>
</evidence>
<sequence length="294" mass="32863">MKHWRKIAVATIAAMSLLTAFSGGQASIAKADSDTPINHAVSVKAESEAHQAVTGKTFRIVYDNGSVFNIEYADANRLRWEGIEGPAKGESGSERYTIREISKGLYFIGWVEKDGLDVSQILDLNKMQAYSHITYNDDSNVEGRRAETYTAGTVTDITESVSKKMLEQQQQEERNKKIVTAFYEEAFNKKNINAVLSNVAEDYKQHNPAVADGRQAFISFLKGMYTEVPNSTFQVKRVMADGDYVTLQVHFKSSPAEKGEAIVDIFRLEKGKIVEHWDVIQSIPEQSANTNSMF</sequence>
<keyword evidence="5" id="KW-1185">Reference proteome</keyword>
<gene>
    <name evidence="4" type="ORF">M5X09_22200</name>
</gene>
<accession>A0ABT4E1E7</accession>